<dbReference type="Gene3D" id="3.40.50.1820">
    <property type="entry name" value="alpha/beta hydrolase"/>
    <property type="match status" value="1"/>
</dbReference>
<gene>
    <name evidence="2" type="ORF">KSZ_55110</name>
</gene>
<evidence type="ECO:0000313" key="3">
    <source>
        <dbReference type="Proteomes" id="UP000635565"/>
    </source>
</evidence>
<comment type="caution">
    <text evidence="2">The sequence shown here is derived from an EMBL/GenBank/DDBJ whole genome shotgun (WGS) entry which is preliminary data.</text>
</comment>
<keyword evidence="3" id="KW-1185">Reference proteome</keyword>
<accession>A0ABQ3VN42</accession>
<dbReference type="RefSeq" id="WP_201365065.1">
    <property type="nucleotide sequence ID" value="NZ_BNJJ01000017.1"/>
</dbReference>
<dbReference type="Proteomes" id="UP000635565">
    <property type="component" value="Unassembled WGS sequence"/>
</dbReference>
<dbReference type="EMBL" id="BNJJ01000017">
    <property type="protein sequence ID" value="GHO87505.1"/>
    <property type="molecule type" value="Genomic_DNA"/>
</dbReference>
<dbReference type="Pfam" id="PF00561">
    <property type="entry name" value="Abhydrolase_1"/>
    <property type="match status" value="1"/>
</dbReference>
<evidence type="ECO:0000313" key="2">
    <source>
        <dbReference type="EMBL" id="GHO87505.1"/>
    </source>
</evidence>
<dbReference type="InterPro" id="IPR000073">
    <property type="entry name" value="AB_hydrolase_1"/>
</dbReference>
<feature type="domain" description="AB hydrolase-1" evidence="1">
    <location>
        <begin position="36"/>
        <end position="143"/>
    </location>
</feature>
<dbReference type="InterPro" id="IPR050471">
    <property type="entry name" value="AB_hydrolase"/>
</dbReference>
<name>A0ABQ3VN42_9CHLR</name>
<evidence type="ECO:0000259" key="1">
    <source>
        <dbReference type="Pfam" id="PF00561"/>
    </source>
</evidence>
<reference evidence="2 3" key="1">
    <citation type="journal article" date="2021" name="Int. J. Syst. Evol. Microbiol.">
        <title>Reticulibacter mediterranei gen. nov., sp. nov., within the new family Reticulibacteraceae fam. nov., and Ktedonospora formicarum gen. nov., sp. nov., Ktedonobacter robiniae sp. nov., Dictyobacter formicarum sp. nov. and Dictyobacter arantiisoli sp. nov., belonging to the class Ktedonobacteria.</title>
        <authorList>
            <person name="Yabe S."/>
            <person name="Zheng Y."/>
            <person name="Wang C.M."/>
            <person name="Sakai Y."/>
            <person name="Abe K."/>
            <person name="Yokota A."/>
            <person name="Donadio S."/>
            <person name="Cavaletti L."/>
            <person name="Monciardini P."/>
        </authorList>
    </citation>
    <scope>NUCLEOTIDE SEQUENCE [LARGE SCALE GENOMIC DNA]</scope>
    <source>
        <strain evidence="2 3">SOSP1-9</strain>
    </source>
</reference>
<dbReference type="InterPro" id="IPR029058">
    <property type="entry name" value="AB_hydrolase_fold"/>
</dbReference>
<protein>
    <submittedName>
        <fullName evidence="2">Oxidoreductase</fullName>
    </submittedName>
</protein>
<dbReference type="PANTHER" id="PTHR43433">
    <property type="entry name" value="HYDROLASE, ALPHA/BETA FOLD FAMILY PROTEIN"/>
    <property type="match status" value="1"/>
</dbReference>
<dbReference type="PANTHER" id="PTHR43433:SF5">
    <property type="entry name" value="AB HYDROLASE-1 DOMAIN-CONTAINING PROTEIN"/>
    <property type="match status" value="1"/>
</dbReference>
<dbReference type="SUPFAM" id="SSF53474">
    <property type="entry name" value="alpha/beta-Hydrolases"/>
    <property type="match status" value="1"/>
</dbReference>
<proteinExistence type="predicted"/>
<sequence>MTNITDGNETSKSHTGNYAPVNGLQMYYEIHGTGRPLVLLHGAMSAIDTSFGKLLAGLAATRQVIAIEQQAHGRTADVDRPLTMEQMAEDTAALLRHIGVEEADFFGYSMGAGIALQIAIAHPKLVRKLVLTSVTYNNEGFHPGLLAGMETLKPEDLVGSPFYEEYINIAPRPQDWPQLVSKVKQLDSAMPDLSPEVIRAIKAPTLLIIGDSDIIRPEHIVEMFRLFGGGVAGDVVGLPHSQLAILPGTTHVTTVYRADLLLPIIPPFLDAPMPESK</sequence>
<organism evidence="2 3">
    <name type="scientific">Dictyobacter formicarum</name>
    <dbReference type="NCBI Taxonomy" id="2778368"/>
    <lineage>
        <taxon>Bacteria</taxon>
        <taxon>Bacillati</taxon>
        <taxon>Chloroflexota</taxon>
        <taxon>Ktedonobacteria</taxon>
        <taxon>Ktedonobacterales</taxon>
        <taxon>Dictyobacteraceae</taxon>
        <taxon>Dictyobacter</taxon>
    </lineage>
</organism>